<reference evidence="3 4" key="1">
    <citation type="submission" date="2018-12" db="EMBL/GenBank/DDBJ databases">
        <authorList>
            <person name="Tiukova I."/>
            <person name="Dainat J."/>
        </authorList>
    </citation>
    <scope>NUCLEOTIDE SEQUENCE [LARGE SCALE GENOMIC DNA]</scope>
</reference>
<protein>
    <recommendedName>
        <fullName evidence="1">methionyl-tRNA formyltransferase</fullName>
        <ecNumber evidence="1">2.1.2.9</ecNumber>
    </recommendedName>
</protein>
<dbReference type="Pfam" id="PF00551">
    <property type="entry name" value="Formyl_trans_N"/>
    <property type="match status" value="1"/>
</dbReference>
<dbReference type="InterPro" id="IPR036477">
    <property type="entry name" value="Formyl_transf_N_sf"/>
</dbReference>
<evidence type="ECO:0000256" key="1">
    <source>
        <dbReference type="ARBA" id="ARBA00012261"/>
    </source>
</evidence>
<sequence length="340" mass="37921">MSKLLRIGYFGSDLFSINCLKRILPLHLDRPQAIAHIDVITRAPKPSGRGLNHLKEVPIAEFARQNGLPVLRADKKSDFAALQQHQYDLCIAVSYGKLIPSSFLQSLPFGGLNVHPSLLPSYSGPAPLQRALLDEISLTGVTVQTLHPTKFDEGAILANAEYRILEDETFSSLTERLSERGGNLLREILEQGAFDPKAPAYHVLRSDHPYSYAQKIHSNERQIDWSKYTSFNVVRRFNTLGPLYTFKTFHPRKARDEIRLRRIVLEDVAECPDQLLSDLLPPGSYDTDDVGSSLLVKTVNGTIKIRSVNIEGLGSVAGSKIVKSSKRMFGNADKQFITDV</sequence>
<dbReference type="InterPro" id="IPR041711">
    <property type="entry name" value="Met-tRNA-FMT_N"/>
</dbReference>
<dbReference type="FunCoup" id="A0A448YU57">
    <property type="interactions" value="289"/>
</dbReference>
<name>A0A448YU57_BRENA</name>
<gene>
    <name evidence="3" type="ORF">BRENAR_LOCUS5163</name>
</gene>
<dbReference type="GO" id="GO:0004479">
    <property type="term" value="F:methionyl-tRNA formyltransferase activity"/>
    <property type="evidence" value="ECO:0007669"/>
    <property type="project" value="UniProtKB-EC"/>
</dbReference>
<feature type="domain" description="Formyl transferase N-terminal" evidence="2">
    <location>
        <begin position="32"/>
        <end position="187"/>
    </location>
</feature>
<dbReference type="PANTHER" id="PTHR11138:SF5">
    <property type="entry name" value="METHIONYL-TRNA FORMYLTRANSFERASE, MITOCHONDRIAL"/>
    <property type="match status" value="1"/>
</dbReference>
<dbReference type="EMBL" id="CAACVR010000076">
    <property type="protein sequence ID" value="VEU24435.1"/>
    <property type="molecule type" value="Genomic_DNA"/>
</dbReference>
<evidence type="ECO:0000313" key="4">
    <source>
        <dbReference type="Proteomes" id="UP000290900"/>
    </source>
</evidence>
<dbReference type="OrthoDB" id="10268103at2759"/>
<dbReference type="Proteomes" id="UP000290900">
    <property type="component" value="Unassembled WGS sequence"/>
</dbReference>
<organism evidence="3 4">
    <name type="scientific">Brettanomyces naardenensis</name>
    <name type="common">Yeast</name>
    <dbReference type="NCBI Taxonomy" id="13370"/>
    <lineage>
        <taxon>Eukaryota</taxon>
        <taxon>Fungi</taxon>
        <taxon>Dikarya</taxon>
        <taxon>Ascomycota</taxon>
        <taxon>Saccharomycotina</taxon>
        <taxon>Pichiomycetes</taxon>
        <taxon>Pichiales</taxon>
        <taxon>Pichiaceae</taxon>
        <taxon>Brettanomyces</taxon>
    </lineage>
</organism>
<accession>A0A448YU57</accession>
<keyword evidence="4" id="KW-1185">Reference proteome</keyword>
<dbReference type="PANTHER" id="PTHR11138">
    <property type="entry name" value="METHIONYL-TRNA FORMYLTRANSFERASE"/>
    <property type="match status" value="1"/>
</dbReference>
<dbReference type="CDD" id="cd08646">
    <property type="entry name" value="FMT_core_Met-tRNA-FMT_N"/>
    <property type="match status" value="1"/>
</dbReference>
<dbReference type="EC" id="2.1.2.9" evidence="1"/>
<dbReference type="InterPro" id="IPR002376">
    <property type="entry name" value="Formyl_transf_N"/>
</dbReference>
<proteinExistence type="predicted"/>
<evidence type="ECO:0000313" key="3">
    <source>
        <dbReference type="EMBL" id="VEU24435.1"/>
    </source>
</evidence>
<dbReference type="AlphaFoldDB" id="A0A448YU57"/>
<dbReference type="STRING" id="13370.A0A448YU57"/>
<dbReference type="SUPFAM" id="SSF53328">
    <property type="entry name" value="Formyltransferase"/>
    <property type="match status" value="1"/>
</dbReference>
<dbReference type="GO" id="GO:0005739">
    <property type="term" value="C:mitochondrion"/>
    <property type="evidence" value="ECO:0007669"/>
    <property type="project" value="TreeGrafter"/>
</dbReference>
<dbReference type="InParanoid" id="A0A448YU57"/>
<evidence type="ECO:0000259" key="2">
    <source>
        <dbReference type="Pfam" id="PF00551"/>
    </source>
</evidence>
<dbReference type="Gene3D" id="3.40.50.12230">
    <property type="match status" value="1"/>
</dbReference>